<proteinExistence type="predicted"/>
<feature type="transmembrane region" description="Helical" evidence="1">
    <location>
        <begin position="84"/>
        <end position="110"/>
    </location>
</feature>
<dbReference type="AlphaFoldDB" id="A0AAV2M485"/>
<evidence type="ECO:0000313" key="3">
    <source>
        <dbReference type="Proteomes" id="UP001497482"/>
    </source>
</evidence>
<gene>
    <name evidence="2" type="ORF">KC01_LOCUS35101</name>
</gene>
<name>A0AAV2M485_KNICA</name>
<keyword evidence="1" id="KW-0812">Transmembrane</keyword>
<sequence>MVGGGDRGGMGVGVWWFVWWIFWVEGGWIGVGYEVLGWIVGGGLYGVGGVRGGLGLEFVIVVWVCCGCGGYGCWRGVVGLGVGWWWVVWGGGECVVWWLVGVVILLLWWLG</sequence>
<reference evidence="2 3" key="1">
    <citation type="submission" date="2024-04" db="EMBL/GenBank/DDBJ databases">
        <authorList>
            <person name="Waldvogel A.-M."/>
            <person name="Schoenle A."/>
        </authorList>
    </citation>
    <scope>NUCLEOTIDE SEQUENCE [LARGE SCALE GENOMIC DNA]</scope>
</reference>
<keyword evidence="3" id="KW-1185">Reference proteome</keyword>
<evidence type="ECO:0000313" key="2">
    <source>
        <dbReference type="EMBL" id="CAL1608118.1"/>
    </source>
</evidence>
<keyword evidence="1" id="KW-0472">Membrane</keyword>
<dbReference type="Proteomes" id="UP001497482">
    <property type="component" value="Chromosome 6"/>
</dbReference>
<feature type="transmembrane region" description="Helical" evidence="1">
    <location>
        <begin position="20"/>
        <end position="47"/>
    </location>
</feature>
<keyword evidence="1" id="KW-1133">Transmembrane helix</keyword>
<accession>A0AAV2M485</accession>
<dbReference type="EMBL" id="OZ035828">
    <property type="protein sequence ID" value="CAL1608118.1"/>
    <property type="molecule type" value="Genomic_DNA"/>
</dbReference>
<protein>
    <submittedName>
        <fullName evidence="2">Uncharacterized protein</fullName>
    </submittedName>
</protein>
<feature type="transmembrane region" description="Helical" evidence="1">
    <location>
        <begin position="54"/>
        <end position="72"/>
    </location>
</feature>
<evidence type="ECO:0000256" key="1">
    <source>
        <dbReference type="SAM" id="Phobius"/>
    </source>
</evidence>
<organism evidence="2 3">
    <name type="scientific">Knipowitschia caucasica</name>
    <name type="common">Caucasian dwarf goby</name>
    <name type="synonym">Pomatoschistus caucasicus</name>
    <dbReference type="NCBI Taxonomy" id="637954"/>
    <lineage>
        <taxon>Eukaryota</taxon>
        <taxon>Metazoa</taxon>
        <taxon>Chordata</taxon>
        <taxon>Craniata</taxon>
        <taxon>Vertebrata</taxon>
        <taxon>Euteleostomi</taxon>
        <taxon>Actinopterygii</taxon>
        <taxon>Neopterygii</taxon>
        <taxon>Teleostei</taxon>
        <taxon>Neoteleostei</taxon>
        <taxon>Acanthomorphata</taxon>
        <taxon>Gobiaria</taxon>
        <taxon>Gobiiformes</taxon>
        <taxon>Gobioidei</taxon>
        <taxon>Gobiidae</taxon>
        <taxon>Gobiinae</taxon>
        <taxon>Knipowitschia</taxon>
    </lineage>
</organism>